<comment type="caution">
    <text evidence="2">The sequence shown here is derived from an EMBL/GenBank/DDBJ whole genome shotgun (WGS) entry which is preliminary data.</text>
</comment>
<feature type="region of interest" description="Disordered" evidence="1">
    <location>
        <begin position="108"/>
        <end position="209"/>
    </location>
</feature>
<proteinExistence type="predicted"/>
<feature type="region of interest" description="Disordered" evidence="1">
    <location>
        <begin position="1"/>
        <end position="76"/>
    </location>
</feature>
<keyword evidence="3" id="KW-1185">Reference proteome</keyword>
<organism evidence="2 3">
    <name type="scientific">Vespula squamosa</name>
    <name type="common">Southern yellow jacket</name>
    <name type="synonym">Wasp</name>
    <dbReference type="NCBI Taxonomy" id="30214"/>
    <lineage>
        <taxon>Eukaryota</taxon>
        <taxon>Metazoa</taxon>
        <taxon>Ecdysozoa</taxon>
        <taxon>Arthropoda</taxon>
        <taxon>Hexapoda</taxon>
        <taxon>Insecta</taxon>
        <taxon>Pterygota</taxon>
        <taxon>Neoptera</taxon>
        <taxon>Endopterygota</taxon>
        <taxon>Hymenoptera</taxon>
        <taxon>Apocrita</taxon>
        <taxon>Aculeata</taxon>
        <taxon>Vespoidea</taxon>
        <taxon>Vespidae</taxon>
        <taxon>Vespinae</taxon>
        <taxon>Vespula</taxon>
    </lineage>
</organism>
<name>A0ABD2B8K8_VESSQ</name>
<reference evidence="2 3" key="1">
    <citation type="journal article" date="2024" name="Ann. Entomol. Soc. Am.">
        <title>Genomic analyses of the southern and eastern yellowjacket wasps (Hymenoptera: Vespidae) reveal evolutionary signatures of social life.</title>
        <authorList>
            <person name="Catto M.A."/>
            <person name="Caine P.B."/>
            <person name="Orr S.E."/>
            <person name="Hunt B.G."/>
            <person name="Goodisman M.A.D."/>
        </authorList>
    </citation>
    <scope>NUCLEOTIDE SEQUENCE [LARGE SCALE GENOMIC DNA]</scope>
    <source>
        <strain evidence="2">233</strain>
        <tissue evidence="2">Head and thorax</tissue>
    </source>
</reference>
<dbReference type="EMBL" id="JAUDFV010000132">
    <property type="protein sequence ID" value="KAL2729032.1"/>
    <property type="molecule type" value="Genomic_DNA"/>
</dbReference>
<gene>
    <name evidence="2" type="ORF">V1478_006664</name>
</gene>
<feature type="compositionally biased region" description="Low complexity" evidence="1">
    <location>
        <begin position="182"/>
        <end position="198"/>
    </location>
</feature>
<evidence type="ECO:0000256" key="1">
    <source>
        <dbReference type="SAM" id="MobiDB-lite"/>
    </source>
</evidence>
<evidence type="ECO:0000313" key="3">
    <source>
        <dbReference type="Proteomes" id="UP001607302"/>
    </source>
</evidence>
<dbReference type="Proteomes" id="UP001607302">
    <property type="component" value="Unassembled WGS sequence"/>
</dbReference>
<dbReference type="AlphaFoldDB" id="A0ABD2B8K8"/>
<evidence type="ECO:0000313" key="2">
    <source>
        <dbReference type="EMBL" id="KAL2729032.1"/>
    </source>
</evidence>
<feature type="compositionally biased region" description="Basic and acidic residues" evidence="1">
    <location>
        <begin position="27"/>
        <end position="74"/>
    </location>
</feature>
<accession>A0ABD2B8K8</accession>
<protein>
    <submittedName>
        <fullName evidence="2">Uncharacterized protein</fullName>
    </submittedName>
</protein>
<sequence length="302" mass="34256">MEQCRGGCSHEMVKSPATAATMAYPLEEERRRSRGREDLESLEHGNEEDKDCGENGRVSDIERTNESVSRDRDSVLTSNRHFTCSISYHRSLPDDEKSYSTFSTNLERVLGLPYSEEKKPYERRSRKQSQPRKAVGCELETEDEEQPTIFPCEPPKEKRSFESGTDVAEESAIENRKESSSEGPLEGPIEGPVGGPIEEPAEDPGEESVERLLAPRLLKCRMCPDDALASKSSTYKPYHTKASLTLHRLWRHDKSEKSEKSERKRKKCSIKVSDSEISHYASLSSITLKATVFTNPGYDYRR</sequence>